<gene>
    <name evidence="3" type="ORF">HaLaN_13720</name>
</gene>
<evidence type="ECO:0000256" key="1">
    <source>
        <dbReference type="SAM" id="MobiDB-lite"/>
    </source>
</evidence>
<accession>A0A699ZE44</accession>
<keyword evidence="3" id="KW-0269">Exonuclease</keyword>
<dbReference type="PANTHER" id="PTHR47765:SF2">
    <property type="entry name" value="EXONUCLEASE MUT-7 HOMOLOG"/>
    <property type="match status" value="1"/>
</dbReference>
<dbReference type="SUPFAM" id="SSF53098">
    <property type="entry name" value="Ribonuclease H-like"/>
    <property type="match status" value="1"/>
</dbReference>
<keyword evidence="4" id="KW-1185">Reference proteome</keyword>
<evidence type="ECO:0000313" key="4">
    <source>
        <dbReference type="Proteomes" id="UP000485058"/>
    </source>
</evidence>
<dbReference type="GO" id="GO:0008408">
    <property type="term" value="F:3'-5' exonuclease activity"/>
    <property type="evidence" value="ECO:0007669"/>
    <property type="project" value="InterPro"/>
</dbReference>
<sequence length="109" mass="11085">MAEGAGGVASQEGPPSPGVSGHVEGLGGSGLTLRQLLPVAVGLDCEWVTRAPGQGAPPVALMQVLGRPLDKSMQCSDWAARPLTQAQLQYAATDAACLLALHDALLDLD</sequence>
<dbReference type="Gene3D" id="3.30.420.10">
    <property type="entry name" value="Ribonuclease H-like superfamily/Ribonuclease H"/>
    <property type="match status" value="1"/>
</dbReference>
<feature type="domain" description="3'-5' exonuclease" evidence="2">
    <location>
        <begin position="62"/>
        <end position="106"/>
    </location>
</feature>
<dbReference type="Pfam" id="PF01612">
    <property type="entry name" value="DNA_pol_A_exo1"/>
    <property type="match status" value="1"/>
</dbReference>
<dbReference type="InterPro" id="IPR012337">
    <property type="entry name" value="RNaseH-like_sf"/>
</dbReference>
<dbReference type="EMBL" id="BLLF01001105">
    <property type="protein sequence ID" value="GFH17154.1"/>
    <property type="molecule type" value="Genomic_DNA"/>
</dbReference>
<organism evidence="3 4">
    <name type="scientific">Haematococcus lacustris</name>
    <name type="common">Green alga</name>
    <name type="synonym">Haematococcus pluvialis</name>
    <dbReference type="NCBI Taxonomy" id="44745"/>
    <lineage>
        <taxon>Eukaryota</taxon>
        <taxon>Viridiplantae</taxon>
        <taxon>Chlorophyta</taxon>
        <taxon>core chlorophytes</taxon>
        <taxon>Chlorophyceae</taxon>
        <taxon>CS clade</taxon>
        <taxon>Chlamydomonadales</taxon>
        <taxon>Haematococcaceae</taxon>
        <taxon>Haematococcus</taxon>
    </lineage>
</organism>
<dbReference type="InterPro" id="IPR052408">
    <property type="entry name" value="Exonuclease_MUT-7-like"/>
</dbReference>
<dbReference type="Proteomes" id="UP000485058">
    <property type="component" value="Unassembled WGS sequence"/>
</dbReference>
<comment type="caution">
    <text evidence="3">The sequence shown here is derived from an EMBL/GenBank/DDBJ whole genome shotgun (WGS) entry which is preliminary data.</text>
</comment>
<evidence type="ECO:0000313" key="3">
    <source>
        <dbReference type="EMBL" id="GFH17154.1"/>
    </source>
</evidence>
<dbReference type="GO" id="GO:0003676">
    <property type="term" value="F:nucleic acid binding"/>
    <property type="evidence" value="ECO:0007669"/>
    <property type="project" value="InterPro"/>
</dbReference>
<reference evidence="3 4" key="1">
    <citation type="submission" date="2020-02" db="EMBL/GenBank/DDBJ databases">
        <title>Draft genome sequence of Haematococcus lacustris strain NIES-144.</title>
        <authorList>
            <person name="Morimoto D."/>
            <person name="Nakagawa S."/>
            <person name="Yoshida T."/>
            <person name="Sawayama S."/>
        </authorList>
    </citation>
    <scope>NUCLEOTIDE SEQUENCE [LARGE SCALE GENOMIC DNA]</scope>
    <source>
        <strain evidence="3 4">NIES-144</strain>
    </source>
</reference>
<protein>
    <submittedName>
        <fullName evidence="3">3'-5' exonuclease domain-containing protein</fullName>
    </submittedName>
</protein>
<keyword evidence="3" id="KW-0378">Hydrolase</keyword>
<keyword evidence="3" id="KW-0540">Nuclease</keyword>
<name>A0A699ZE44_HAELA</name>
<proteinExistence type="predicted"/>
<dbReference type="GO" id="GO:0006139">
    <property type="term" value="P:nucleobase-containing compound metabolic process"/>
    <property type="evidence" value="ECO:0007669"/>
    <property type="project" value="InterPro"/>
</dbReference>
<feature type="region of interest" description="Disordered" evidence="1">
    <location>
        <begin position="1"/>
        <end position="25"/>
    </location>
</feature>
<dbReference type="InterPro" id="IPR002562">
    <property type="entry name" value="3'-5'_exonuclease_dom"/>
</dbReference>
<dbReference type="PANTHER" id="PTHR47765">
    <property type="entry name" value="3'-5' EXONUCLEASE DOMAIN-CONTAINING PROTEIN"/>
    <property type="match status" value="1"/>
</dbReference>
<dbReference type="InterPro" id="IPR036397">
    <property type="entry name" value="RNaseH_sf"/>
</dbReference>
<dbReference type="AlphaFoldDB" id="A0A699ZE44"/>
<evidence type="ECO:0000259" key="2">
    <source>
        <dbReference type="Pfam" id="PF01612"/>
    </source>
</evidence>